<gene>
    <name evidence="13" type="ORF">MEUPH1_LOCUS2052</name>
</gene>
<evidence type="ECO:0000256" key="1">
    <source>
        <dbReference type="ARBA" id="ARBA00004240"/>
    </source>
</evidence>
<dbReference type="PROSITE" id="PS00375">
    <property type="entry name" value="UDPGT"/>
    <property type="match status" value="1"/>
</dbReference>
<evidence type="ECO:0000256" key="4">
    <source>
        <dbReference type="ARBA" id="ARBA00022679"/>
    </source>
</evidence>
<keyword evidence="4 11" id="KW-0808">Transferase</keyword>
<dbReference type="InterPro" id="IPR002213">
    <property type="entry name" value="UDP_glucos_trans"/>
</dbReference>
<accession>A0AAV0VQ03</accession>
<evidence type="ECO:0000256" key="9">
    <source>
        <dbReference type="ARBA" id="ARBA00023180"/>
    </source>
</evidence>
<evidence type="ECO:0000256" key="12">
    <source>
        <dbReference type="RuleBase" id="RU362059"/>
    </source>
</evidence>
<evidence type="ECO:0000256" key="7">
    <source>
        <dbReference type="ARBA" id="ARBA00022989"/>
    </source>
</evidence>
<dbReference type="InterPro" id="IPR050271">
    <property type="entry name" value="UDP-glycosyltransferase"/>
</dbReference>
<dbReference type="FunFam" id="3.40.50.2000:FF:000050">
    <property type="entry name" value="UDP-glucuronosyltransferase"/>
    <property type="match status" value="1"/>
</dbReference>
<comment type="catalytic activity">
    <reaction evidence="12">
        <text>glucuronate acceptor + UDP-alpha-D-glucuronate = acceptor beta-D-glucuronoside + UDP + H(+)</text>
        <dbReference type="Rhea" id="RHEA:21032"/>
        <dbReference type="ChEBI" id="CHEBI:15378"/>
        <dbReference type="ChEBI" id="CHEBI:58052"/>
        <dbReference type="ChEBI" id="CHEBI:58223"/>
        <dbReference type="ChEBI" id="CHEBI:132367"/>
        <dbReference type="ChEBI" id="CHEBI:132368"/>
        <dbReference type="EC" id="2.4.1.17"/>
    </reaction>
</comment>
<sequence>MSSFVTVLIAFSAFSTLIQWTPVDAANILAVETIPGKSHWNVMRSVLRALTERGHTVTVFTPFVDGDRDGYMEVDVSEQMVPVVGANLTYLMETFGHKRLFVSFAANVTRADCDKIHEHRLMVDIMNGVTERKFELVITEPFMSECVAYVASVLSVPMVYVVPTPISTFLERPLTGHSPNPAAISHVLSRRGVPRTFTERFANAMLTVYCSLLMWYAERQHQMDDPRPYDAVHLVKPSLILSNTHFITEPARPLTPDVVEIGGIHLAPPEPIPKDILEFIDDAPQGVIYFTFGSVVSMSTLPENVQIAFREALASVPQKVLWKYEGEMENKPKNVMTRKWFPQRDILLHPNVKLFISHGGISGVYEAVDAGVPVIGFPVFFDQPRNIDNLVDAGMAICMDLLSVTKETFLNAVLEIFNNDRYQKNAKLVSVLFKDRPMSPVESVVFWTEYVLRHNGAAHLKSQALNLKWYQYFLVDVISTFLFIVFIFFFIIYYGLKMVFKYIFKYFHIVKAKRE</sequence>
<dbReference type="PANTHER" id="PTHR48043">
    <property type="entry name" value="EG:EG0003.4 PROTEIN-RELATED"/>
    <property type="match status" value="1"/>
</dbReference>
<evidence type="ECO:0000256" key="5">
    <source>
        <dbReference type="ARBA" id="ARBA00022692"/>
    </source>
</evidence>
<dbReference type="InterPro" id="IPR035595">
    <property type="entry name" value="UDP_glycos_trans_CS"/>
</dbReference>
<evidence type="ECO:0000256" key="10">
    <source>
        <dbReference type="ARBA" id="ARBA00046288"/>
    </source>
</evidence>
<keyword evidence="12" id="KW-0732">Signal</keyword>
<proteinExistence type="inferred from homology"/>
<dbReference type="CDD" id="cd03784">
    <property type="entry name" value="GT1_Gtf-like"/>
    <property type="match status" value="1"/>
</dbReference>
<dbReference type="Pfam" id="PF00201">
    <property type="entry name" value="UDPGT"/>
    <property type="match status" value="1"/>
</dbReference>
<dbReference type="EC" id="2.4.1.17" evidence="12"/>
<keyword evidence="9" id="KW-0325">Glycoprotein</keyword>
<evidence type="ECO:0000313" key="13">
    <source>
        <dbReference type="EMBL" id="CAI6344987.1"/>
    </source>
</evidence>
<feature type="signal peptide" evidence="12">
    <location>
        <begin position="1"/>
        <end position="25"/>
    </location>
</feature>
<protein>
    <recommendedName>
        <fullName evidence="12">UDP-glucuronosyltransferase</fullName>
        <ecNumber evidence="12">2.4.1.17</ecNumber>
    </recommendedName>
</protein>
<dbReference type="Gene3D" id="3.40.50.2000">
    <property type="entry name" value="Glycogen Phosphorylase B"/>
    <property type="match status" value="2"/>
</dbReference>
<reference evidence="13 14" key="1">
    <citation type="submission" date="2023-01" db="EMBL/GenBank/DDBJ databases">
        <authorList>
            <person name="Whitehead M."/>
        </authorList>
    </citation>
    <scope>NUCLEOTIDE SEQUENCE [LARGE SCALE GENOMIC DNA]</scope>
</reference>
<keyword evidence="6" id="KW-0256">Endoplasmic reticulum</keyword>
<dbReference type="GO" id="GO:0016020">
    <property type="term" value="C:membrane"/>
    <property type="evidence" value="ECO:0007669"/>
    <property type="project" value="UniProtKB-SubCell"/>
</dbReference>
<evidence type="ECO:0000256" key="11">
    <source>
        <dbReference type="RuleBase" id="RU003718"/>
    </source>
</evidence>
<evidence type="ECO:0000256" key="2">
    <source>
        <dbReference type="ARBA" id="ARBA00009995"/>
    </source>
</evidence>
<keyword evidence="8 12" id="KW-0472">Membrane</keyword>
<name>A0AAV0VQ03_9HEMI</name>
<feature type="chain" id="PRO_5043113584" description="UDP-glucuronosyltransferase" evidence="12">
    <location>
        <begin position="26"/>
        <end position="515"/>
    </location>
</feature>
<evidence type="ECO:0000256" key="8">
    <source>
        <dbReference type="ARBA" id="ARBA00023136"/>
    </source>
</evidence>
<dbReference type="PANTHER" id="PTHR48043:SF145">
    <property type="entry name" value="FI06409P-RELATED"/>
    <property type="match status" value="1"/>
</dbReference>
<dbReference type="EMBL" id="CARXXK010000001">
    <property type="protein sequence ID" value="CAI6344987.1"/>
    <property type="molecule type" value="Genomic_DNA"/>
</dbReference>
<comment type="caution">
    <text evidence="13">The sequence shown here is derived from an EMBL/GenBank/DDBJ whole genome shotgun (WGS) entry which is preliminary data.</text>
</comment>
<evidence type="ECO:0000256" key="3">
    <source>
        <dbReference type="ARBA" id="ARBA00022676"/>
    </source>
</evidence>
<dbReference type="GO" id="GO:0005783">
    <property type="term" value="C:endoplasmic reticulum"/>
    <property type="evidence" value="ECO:0007669"/>
    <property type="project" value="UniProtKB-SubCell"/>
</dbReference>
<dbReference type="Proteomes" id="UP001160148">
    <property type="component" value="Unassembled WGS sequence"/>
</dbReference>
<feature type="transmembrane region" description="Helical" evidence="12">
    <location>
        <begin position="469"/>
        <end position="496"/>
    </location>
</feature>
<dbReference type="SUPFAM" id="SSF53756">
    <property type="entry name" value="UDP-Glycosyltransferase/glycogen phosphorylase"/>
    <property type="match status" value="1"/>
</dbReference>
<keyword evidence="14" id="KW-1185">Reference proteome</keyword>
<organism evidence="13 14">
    <name type="scientific">Macrosiphum euphorbiae</name>
    <name type="common">potato aphid</name>
    <dbReference type="NCBI Taxonomy" id="13131"/>
    <lineage>
        <taxon>Eukaryota</taxon>
        <taxon>Metazoa</taxon>
        <taxon>Ecdysozoa</taxon>
        <taxon>Arthropoda</taxon>
        <taxon>Hexapoda</taxon>
        <taxon>Insecta</taxon>
        <taxon>Pterygota</taxon>
        <taxon>Neoptera</taxon>
        <taxon>Paraneoptera</taxon>
        <taxon>Hemiptera</taxon>
        <taxon>Sternorrhyncha</taxon>
        <taxon>Aphidomorpha</taxon>
        <taxon>Aphidoidea</taxon>
        <taxon>Aphididae</taxon>
        <taxon>Macrosiphini</taxon>
        <taxon>Macrosiphum</taxon>
    </lineage>
</organism>
<keyword evidence="7 12" id="KW-1133">Transmembrane helix</keyword>
<evidence type="ECO:0000313" key="14">
    <source>
        <dbReference type="Proteomes" id="UP001160148"/>
    </source>
</evidence>
<keyword evidence="3 11" id="KW-0328">Glycosyltransferase</keyword>
<dbReference type="AlphaFoldDB" id="A0AAV0VQ03"/>
<evidence type="ECO:0000256" key="6">
    <source>
        <dbReference type="ARBA" id="ARBA00022824"/>
    </source>
</evidence>
<keyword evidence="5 12" id="KW-0812">Transmembrane</keyword>
<comment type="subcellular location">
    <subcellularLocation>
        <location evidence="10">Endomembrane system</location>
        <topology evidence="10">Single-pass type I membrane protein</topology>
    </subcellularLocation>
    <subcellularLocation>
        <location evidence="1">Endoplasmic reticulum</location>
    </subcellularLocation>
    <subcellularLocation>
        <location evidence="12">Membrane</location>
        <topology evidence="12">Single-pass membrane protein</topology>
    </subcellularLocation>
</comment>
<dbReference type="GO" id="GO:0015020">
    <property type="term" value="F:glucuronosyltransferase activity"/>
    <property type="evidence" value="ECO:0007669"/>
    <property type="project" value="UniProtKB-EC"/>
</dbReference>
<comment type="similarity">
    <text evidence="2 11">Belongs to the UDP-glycosyltransferase family.</text>
</comment>